<dbReference type="Gene3D" id="1.10.150.170">
    <property type="entry name" value="Putative methyltransferase TM0872, insert domain"/>
    <property type="match status" value="1"/>
</dbReference>
<dbReference type="Proteomes" id="UP000034048">
    <property type="component" value="Unassembled WGS sequence"/>
</dbReference>
<dbReference type="GO" id="GO:0005737">
    <property type="term" value="C:cytoplasm"/>
    <property type="evidence" value="ECO:0007669"/>
    <property type="project" value="TreeGrafter"/>
</dbReference>
<name>A0A0G0RM89_9BACT</name>
<keyword evidence="4 6" id="KW-0808">Transferase</keyword>
<comment type="similarity">
    <text evidence="1">Belongs to the methyltransferase superfamily. RsmH family.</text>
</comment>
<keyword evidence="5" id="KW-0949">S-adenosyl-L-methionine</keyword>
<dbReference type="GO" id="GO:0071424">
    <property type="term" value="F:rRNA (cytosine-N4-)-methyltransferase activity"/>
    <property type="evidence" value="ECO:0007669"/>
    <property type="project" value="TreeGrafter"/>
</dbReference>
<dbReference type="GO" id="GO:0070475">
    <property type="term" value="P:rRNA base methylation"/>
    <property type="evidence" value="ECO:0007669"/>
    <property type="project" value="TreeGrafter"/>
</dbReference>
<dbReference type="Gene3D" id="3.40.50.150">
    <property type="entry name" value="Vaccinia Virus protein VP39"/>
    <property type="match status" value="1"/>
</dbReference>
<dbReference type="EMBL" id="LBWS01000020">
    <property type="protein sequence ID" value="KKR14722.1"/>
    <property type="molecule type" value="Genomic_DNA"/>
</dbReference>
<evidence type="ECO:0000256" key="1">
    <source>
        <dbReference type="ARBA" id="ARBA00010396"/>
    </source>
</evidence>
<proteinExistence type="inferred from homology"/>
<accession>A0A0G0RM89</accession>
<organism evidence="6 7">
    <name type="scientific">Candidatus Falkowbacteria bacterium GW2011_GWA2_39_24</name>
    <dbReference type="NCBI Taxonomy" id="1618634"/>
    <lineage>
        <taxon>Bacteria</taxon>
        <taxon>Candidatus Falkowiibacteriota</taxon>
    </lineage>
</organism>
<dbReference type="AlphaFoldDB" id="A0A0G0RM89"/>
<gene>
    <name evidence="6" type="ORF">UT42_C0020G0010</name>
</gene>
<evidence type="ECO:0000313" key="7">
    <source>
        <dbReference type="Proteomes" id="UP000034048"/>
    </source>
</evidence>
<dbReference type="SUPFAM" id="SSF81799">
    <property type="entry name" value="Putative methyltransferase TM0872, insert domain"/>
    <property type="match status" value="1"/>
</dbReference>
<feature type="non-terminal residue" evidence="6">
    <location>
        <position position="166"/>
    </location>
</feature>
<protein>
    <submittedName>
        <fullName evidence="6">Ribosomal RNA small subunit methyltransferase H</fullName>
    </submittedName>
</protein>
<evidence type="ECO:0000256" key="5">
    <source>
        <dbReference type="ARBA" id="ARBA00022691"/>
    </source>
</evidence>
<evidence type="ECO:0000313" key="6">
    <source>
        <dbReference type="EMBL" id="KKR14722.1"/>
    </source>
</evidence>
<dbReference type="PANTHER" id="PTHR11265:SF0">
    <property type="entry name" value="12S RRNA N4-METHYLCYTIDINE METHYLTRANSFERASE"/>
    <property type="match status" value="1"/>
</dbReference>
<evidence type="ECO:0000256" key="4">
    <source>
        <dbReference type="ARBA" id="ARBA00022679"/>
    </source>
</evidence>
<dbReference type="InterPro" id="IPR023397">
    <property type="entry name" value="SAM-dep_MeTrfase_MraW_recog"/>
</dbReference>
<keyword evidence="2" id="KW-0698">rRNA processing</keyword>
<dbReference type="PANTHER" id="PTHR11265">
    <property type="entry name" value="S-ADENOSYL-METHYLTRANSFERASE MRAW"/>
    <property type="match status" value="1"/>
</dbReference>
<evidence type="ECO:0000256" key="3">
    <source>
        <dbReference type="ARBA" id="ARBA00022603"/>
    </source>
</evidence>
<reference evidence="6 7" key="1">
    <citation type="journal article" date="2015" name="Nature">
        <title>rRNA introns, odd ribosomes, and small enigmatic genomes across a large radiation of phyla.</title>
        <authorList>
            <person name="Brown C.T."/>
            <person name="Hug L.A."/>
            <person name="Thomas B.C."/>
            <person name="Sharon I."/>
            <person name="Castelle C.J."/>
            <person name="Singh A."/>
            <person name="Wilkins M.J."/>
            <person name="Williams K.H."/>
            <person name="Banfield J.F."/>
        </authorList>
    </citation>
    <scope>NUCLEOTIDE SEQUENCE [LARGE SCALE GENOMIC DNA]</scope>
</reference>
<dbReference type="Pfam" id="PF01795">
    <property type="entry name" value="Methyltransf_5"/>
    <property type="match status" value="1"/>
</dbReference>
<sequence>MTYQHTPVLLKEVLDQQALDHAEALIKEHGLGNITLVHDNFANLTTIAQELGLKQVAGIVLDLGLSSAQLADTNRGFAFQKDGPLDMAFGPSFISTTNIVNRYQADKIQEIIKNYGEERYARSIAHKIVEQRKLSPITTTGQLVDIIASAVPGAYRRNKHLHFATR</sequence>
<dbReference type="InterPro" id="IPR029063">
    <property type="entry name" value="SAM-dependent_MTases_sf"/>
</dbReference>
<evidence type="ECO:0000256" key="2">
    <source>
        <dbReference type="ARBA" id="ARBA00022552"/>
    </source>
</evidence>
<dbReference type="InterPro" id="IPR002903">
    <property type="entry name" value="RsmH"/>
</dbReference>
<keyword evidence="3 6" id="KW-0489">Methyltransferase</keyword>
<dbReference type="SUPFAM" id="SSF53335">
    <property type="entry name" value="S-adenosyl-L-methionine-dependent methyltransferases"/>
    <property type="match status" value="1"/>
</dbReference>
<comment type="caution">
    <text evidence="6">The sequence shown here is derived from an EMBL/GenBank/DDBJ whole genome shotgun (WGS) entry which is preliminary data.</text>
</comment>